<dbReference type="Pfam" id="PF24623">
    <property type="entry name" value="Phage_zn_bind_8"/>
    <property type="match status" value="1"/>
</dbReference>
<evidence type="ECO:0000259" key="1">
    <source>
        <dbReference type="Pfam" id="PF24623"/>
    </source>
</evidence>
<evidence type="ECO:0000313" key="3">
    <source>
        <dbReference type="Proteomes" id="UP000203886"/>
    </source>
</evidence>
<dbReference type="EMBL" id="KR063280">
    <property type="protein sequence ID" value="AKL88365.1"/>
    <property type="molecule type" value="Genomic_DNA"/>
</dbReference>
<dbReference type="RefSeq" id="YP_009273566.1">
    <property type="nucleotide sequence ID" value="NC_030906.1"/>
</dbReference>
<name>A0A0K0NKV3_9CAUD</name>
<dbReference type="KEGG" id="vg:28801134"/>
<dbReference type="InterPro" id="IPR056911">
    <property type="entry name" value="Phage_Znf_bind_put"/>
</dbReference>
<evidence type="ECO:0000313" key="2">
    <source>
        <dbReference type="EMBL" id="AKL88365.1"/>
    </source>
</evidence>
<protein>
    <recommendedName>
        <fullName evidence="1">DNA-binding phage zinc finger domain-containing protein</fullName>
    </recommendedName>
</protein>
<dbReference type="GeneID" id="28801134"/>
<keyword evidence="3" id="KW-1185">Reference proteome</keyword>
<gene>
    <name evidence="2" type="ORF">GMA6_84</name>
</gene>
<organism evidence="2 3">
    <name type="scientific">Gordonia phage GMA6</name>
    <dbReference type="NCBI Taxonomy" id="1647285"/>
    <lineage>
        <taxon>Viruses</taxon>
        <taxon>Duplodnaviria</taxon>
        <taxon>Heunggongvirae</taxon>
        <taxon>Uroviricota</taxon>
        <taxon>Caudoviricetes</taxon>
        <taxon>Bendigovirus</taxon>
        <taxon>Bendigovirus GMA6</taxon>
    </lineage>
</organism>
<dbReference type="Proteomes" id="UP000203886">
    <property type="component" value="Segment"/>
</dbReference>
<feature type="domain" description="DNA-binding phage zinc finger" evidence="1">
    <location>
        <begin position="11"/>
        <end position="48"/>
    </location>
</feature>
<sequence>MKHYEGVTAKTFKCPDCQAAPGGECTVPTDNSRKPVRWFHNARERLVDEVKYNDRCMPEWEYHSTPHKGCVLR</sequence>
<accession>A0A0K0NKV3</accession>
<proteinExistence type="predicted"/>
<reference evidence="2 3" key="1">
    <citation type="journal article" date="2015" name="PLoS ONE">
        <title>Lysis to Kill: Evaluation of the Lytic Abilities, and Genomics of Nine Bacteriophages Infective for Gordonia spp. and Their Potential Use in Activated Sludge Foam Biocontrol.</title>
        <authorList>
            <person name="Dyson Z.A."/>
            <person name="Tucci J."/>
            <person name="Seviour R.J."/>
            <person name="Petrovski S."/>
        </authorList>
    </citation>
    <scope>NUCLEOTIDE SEQUENCE [LARGE SCALE GENOMIC DNA]</scope>
</reference>